<dbReference type="InterPro" id="IPR001668">
    <property type="entry name" value="Mob_Pre"/>
</dbReference>
<proteinExistence type="inferred from homology"/>
<dbReference type="EMBL" id="FXYY01000015">
    <property type="protein sequence ID" value="SMX89890.1"/>
    <property type="molecule type" value="Genomic_DNA"/>
</dbReference>
<protein>
    <submittedName>
        <fullName evidence="3">Plasmid recombination enzyme</fullName>
    </submittedName>
</protein>
<dbReference type="Proteomes" id="UP000234641">
    <property type="component" value="Unassembled WGS sequence"/>
</dbReference>
<feature type="region of interest" description="Disordered" evidence="2">
    <location>
        <begin position="265"/>
        <end position="305"/>
    </location>
</feature>
<dbReference type="GO" id="GO:0003677">
    <property type="term" value="F:DNA binding"/>
    <property type="evidence" value="ECO:0007669"/>
    <property type="project" value="InterPro"/>
</dbReference>
<feature type="region of interest" description="Disordered" evidence="2">
    <location>
        <begin position="427"/>
        <end position="447"/>
    </location>
</feature>
<dbReference type="Pfam" id="PF01076">
    <property type="entry name" value="Mob_Pre"/>
    <property type="match status" value="1"/>
</dbReference>
<dbReference type="CDD" id="cd17242">
    <property type="entry name" value="MobM_relaxase"/>
    <property type="match status" value="1"/>
</dbReference>
<evidence type="ECO:0000256" key="2">
    <source>
        <dbReference type="SAM" id="MobiDB-lite"/>
    </source>
</evidence>
<dbReference type="GeneID" id="303191218"/>
<evidence type="ECO:0000313" key="4">
    <source>
        <dbReference type="Proteomes" id="UP000234641"/>
    </source>
</evidence>
<organism evidence="3 4">
    <name type="scientific">Brevibacterium linens ATCC 9172</name>
    <dbReference type="NCBI Taxonomy" id="1255617"/>
    <lineage>
        <taxon>Bacteria</taxon>
        <taxon>Bacillati</taxon>
        <taxon>Actinomycetota</taxon>
        <taxon>Actinomycetes</taxon>
        <taxon>Micrococcales</taxon>
        <taxon>Brevibacteriaceae</taxon>
        <taxon>Brevibacterium</taxon>
    </lineage>
</organism>
<evidence type="ECO:0000256" key="1">
    <source>
        <dbReference type="ARBA" id="ARBA00010657"/>
    </source>
</evidence>
<dbReference type="Gene3D" id="3.30.930.30">
    <property type="match status" value="1"/>
</dbReference>
<comment type="similarity">
    <text evidence="1">Belongs to the plasmid mobilization pre family.</text>
</comment>
<gene>
    <name evidence="3" type="ORF">BLIN9172_02418</name>
</gene>
<evidence type="ECO:0000313" key="3">
    <source>
        <dbReference type="EMBL" id="SMX89890.1"/>
    </source>
</evidence>
<reference evidence="3 4" key="1">
    <citation type="submission" date="2017-03" db="EMBL/GenBank/DDBJ databases">
        <authorList>
            <person name="Afonso C.L."/>
            <person name="Miller P.J."/>
            <person name="Scott M.A."/>
            <person name="Spackman E."/>
            <person name="Goraichik I."/>
            <person name="Dimitrov K.M."/>
            <person name="Suarez D.L."/>
            <person name="Swayne D.E."/>
        </authorList>
    </citation>
    <scope>NUCLEOTIDE SEQUENCE [LARGE SCALE GENOMIC DNA]</scope>
    <source>
        <strain evidence="3 4">ATCC 9172</strain>
    </source>
</reference>
<dbReference type="AlphaFoldDB" id="A0A2H1JQX2"/>
<name>A0A2H1JQX2_BRELN</name>
<sequence>MSYTMTYDASHKVGRAGGHVQGFMRHIAREADEAAGYSFKHANTNIDTSRTHLNMSFVNDRGGSYRSVQSVDGDPPSNELEEYLNTRLATVHKSLRKDAVVMRGIVLQLDPSWFEDHCPEWRNEGLNEEAGRLTIAALNWASAEFGQANVVGGSIHLDEHSPQLQVMITPVTQDGRLSQKDFFKGPGDLKRQHRELRAHMEKIGYEVEHAVTERSTEHLSSSEFQARAVRTKRTAEKAAAHLADTERNSKKAWEDCQAAKTERDALQAERADLPKLRSKAKTDGYAEGRELAERDTAQARHAAEQTRMDAEEARAAARAREVHLHALHDEIERELREAGPPPSHPSYEDVRKDLLAAQSAVMTRFLKGTKFKDGTTLFDRFEQHAKSEFKKHQRRTTDGLGTYRGPSFEKWKERTVAAQSRLIRDLATEISTEEPEQDAGHQFGGQA</sequence>
<accession>A0A2H1JQX2</accession>
<dbReference type="RefSeq" id="WP_029152154.1">
    <property type="nucleotide sequence ID" value="NZ_FXYY01000015.1"/>
</dbReference>
<dbReference type="GO" id="GO:0006310">
    <property type="term" value="P:DNA recombination"/>
    <property type="evidence" value="ECO:0007669"/>
    <property type="project" value="InterPro"/>
</dbReference>